<accession>A0A2N1PVA2</accession>
<gene>
    <name evidence="2" type="ORF">CVV64_02320</name>
</gene>
<dbReference type="AlphaFoldDB" id="A0A2N1PVA2"/>
<dbReference type="SUPFAM" id="SSF56281">
    <property type="entry name" value="Metallo-hydrolase/oxidoreductase"/>
    <property type="match status" value="1"/>
</dbReference>
<protein>
    <submittedName>
        <fullName evidence="2">MBL fold metallo-hydrolase</fullName>
    </submittedName>
</protein>
<dbReference type="SMART" id="SM00849">
    <property type="entry name" value="Lactamase_B"/>
    <property type="match status" value="1"/>
</dbReference>
<comment type="caution">
    <text evidence="2">The sequence shown here is derived from an EMBL/GenBank/DDBJ whole genome shotgun (WGS) entry which is preliminary data.</text>
</comment>
<evidence type="ECO:0000259" key="1">
    <source>
        <dbReference type="SMART" id="SM00849"/>
    </source>
</evidence>
<dbReference type="Proteomes" id="UP000233256">
    <property type="component" value="Unassembled WGS sequence"/>
</dbReference>
<evidence type="ECO:0000313" key="3">
    <source>
        <dbReference type="Proteomes" id="UP000233256"/>
    </source>
</evidence>
<dbReference type="GO" id="GO:0016787">
    <property type="term" value="F:hydrolase activity"/>
    <property type="evidence" value="ECO:0007669"/>
    <property type="project" value="UniProtKB-KW"/>
</dbReference>
<dbReference type="EMBL" id="PGXC01000001">
    <property type="protein sequence ID" value="PKK92269.1"/>
    <property type="molecule type" value="Genomic_DNA"/>
</dbReference>
<dbReference type="Gene3D" id="3.60.15.10">
    <property type="entry name" value="Ribonuclease Z/Hydroxyacylglutathione hydrolase-like"/>
    <property type="match status" value="1"/>
</dbReference>
<reference evidence="2 3" key="1">
    <citation type="journal article" date="2017" name="ISME J.">
        <title>Potential for microbial H2 and metal transformations associated with novel bacteria and archaea in deep terrestrial subsurface sediments.</title>
        <authorList>
            <person name="Hernsdorf A.W."/>
            <person name="Amano Y."/>
            <person name="Miyakawa K."/>
            <person name="Ise K."/>
            <person name="Suzuki Y."/>
            <person name="Anantharaman K."/>
            <person name="Probst A."/>
            <person name="Burstein D."/>
            <person name="Thomas B.C."/>
            <person name="Banfield J.F."/>
        </authorList>
    </citation>
    <scope>NUCLEOTIDE SEQUENCE [LARGE SCALE GENOMIC DNA]</scope>
    <source>
        <strain evidence="2">HGW-Wallbacteria-1</strain>
    </source>
</reference>
<organism evidence="2 3">
    <name type="scientific">Candidatus Wallbacteria bacterium HGW-Wallbacteria-1</name>
    <dbReference type="NCBI Taxonomy" id="2013854"/>
    <lineage>
        <taxon>Bacteria</taxon>
        <taxon>Candidatus Walliibacteriota</taxon>
    </lineage>
</organism>
<dbReference type="Pfam" id="PF12706">
    <property type="entry name" value="Lactamase_B_2"/>
    <property type="match status" value="1"/>
</dbReference>
<sequence length="300" mass="32362">MISFSVLSGGSKGNSTFVRAAGQGILFDAGLSFRELLKRMNSVGLNDNDYNQEIPQIQGLFISHEHSDHTRGIGVIHRKTGCPVYLTAGTLRNLPSNIGKVEDFRVISRGETIEIGTVKVTSFAVNHDAAEPVGYTLDCGGMKFGLATDLGCPTNIVRAKLSGCHAIVIESNHDRRMLMTGPYPPELKTRVNGNRGHLSNESCGRLLEEIVSRETLHVVLTHLSEENNTRILALTSAREALARACRKLGMHGDQMRVVVASQDQATPLMAVTADSVCGEPADSETGKGDVQIPVTLSLPF</sequence>
<keyword evidence="2" id="KW-0378">Hydrolase</keyword>
<evidence type="ECO:0000313" key="2">
    <source>
        <dbReference type="EMBL" id="PKK92269.1"/>
    </source>
</evidence>
<dbReference type="PANTHER" id="PTHR47619">
    <property type="entry name" value="METALLO-HYDROLASE YYCJ-RELATED"/>
    <property type="match status" value="1"/>
</dbReference>
<dbReference type="InterPro" id="IPR052533">
    <property type="entry name" value="WalJ/YycJ-like"/>
</dbReference>
<name>A0A2N1PVA2_9BACT</name>
<dbReference type="PANTHER" id="PTHR47619:SF1">
    <property type="entry name" value="EXODEOXYRIBONUCLEASE WALJ"/>
    <property type="match status" value="1"/>
</dbReference>
<feature type="domain" description="Metallo-beta-lactamase" evidence="1">
    <location>
        <begin position="12"/>
        <end position="195"/>
    </location>
</feature>
<dbReference type="InterPro" id="IPR036866">
    <property type="entry name" value="RibonucZ/Hydroxyglut_hydro"/>
</dbReference>
<proteinExistence type="predicted"/>
<dbReference type="InterPro" id="IPR001279">
    <property type="entry name" value="Metallo-B-lactamas"/>
</dbReference>